<evidence type="ECO:0000313" key="10">
    <source>
        <dbReference type="EMBL" id="UTI66986.1"/>
    </source>
</evidence>
<dbReference type="RefSeq" id="WP_254573638.1">
    <property type="nucleotide sequence ID" value="NZ_CP098502.1"/>
</dbReference>
<evidence type="ECO:0000256" key="4">
    <source>
        <dbReference type="ARBA" id="ARBA00022832"/>
    </source>
</evidence>
<sequence>MSVGIGLDLLDIDRLERALARRPGLADRLFTAGEQAYAARRARPGQHLAARFCAKEAVTKALSLDVFRPLEIEVRGGGSAEVGIMLSGETAKAAAARGLDVRVSLTHTPTTAGAVAIAHEAPSPELEGSA</sequence>
<evidence type="ECO:0000259" key="9">
    <source>
        <dbReference type="Pfam" id="PF01648"/>
    </source>
</evidence>
<evidence type="ECO:0000256" key="3">
    <source>
        <dbReference type="ARBA" id="ARBA00022723"/>
    </source>
</evidence>
<dbReference type="InterPro" id="IPR008278">
    <property type="entry name" value="4-PPantetheinyl_Trfase_dom"/>
</dbReference>
<dbReference type="InterPro" id="IPR037143">
    <property type="entry name" value="4-PPantetheinyl_Trfase_dom_sf"/>
</dbReference>
<dbReference type="InterPro" id="IPR004568">
    <property type="entry name" value="Ppantetheine-prot_Trfase_dom"/>
</dbReference>
<keyword evidence="1 8" id="KW-0444">Lipid biosynthesis</keyword>
<keyword evidence="3 8" id="KW-0479">Metal-binding</keyword>
<feature type="binding site" evidence="8">
    <location>
        <position position="8"/>
    </location>
    <ligand>
        <name>Mg(2+)</name>
        <dbReference type="ChEBI" id="CHEBI:18420"/>
    </ligand>
</feature>
<organism evidence="10 11">
    <name type="scientific">Paraconexibacter antarcticus</name>
    <dbReference type="NCBI Taxonomy" id="2949664"/>
    <lineage>
        <taxon>Bacteria</taxon>
        <taxon>Bacillati</taxon>
        <taxon>Actinomycetota</taxon>
        <taxon>Thermoleophilia</taxon>
        <taxon>Solirubrobacterales</taxon>
        <taxon>Paraconexibacteraceae</taxon>
        <taxon>Paraconexibacter</taxon>
    </lineage>
</organism>
<dbReference type="HAMAP" id="MF_00101">
    <property type="entry name" value="AcpS"/>
    <property type="match status" value="1"/>
</dbReference>
<keyword evidence="6 8" id="KW-0443">Lipid metabolism</keyword>
<evidence type="ECO:0000256" key="5">
    <source>
        <dbReference type="ARBA" id="ARBA00022842"/>
    </source>
</evidence>
<protein>
    <recommendedName>
        <fullName evidence="8">Holo-[acyl-carrier-protein] synthase</fullName>
        <shortName evidence="8">Holo-ACP synthase</shortName>
        <ecNumber evidence="8">2.7.8.7</ecNumber>
    </recommendedName>
    <alternativeName>
        <fullName evidence="8">4'-phosphopantetheinyl transferase AcpS</fullName>
    </alternativeName>
</protein>
<comment type="catalytic activity">
    <reaction evidence="8">
        <text>apo-[ACP] + CoA = holo-[ACP] + adenosine 3',5'-bisphosphate + H(+)</text>
        <dbReference type="Rhea" id="RHEA:12068"/>
        <dbReference type="Rhea" id="RHEA-COMP:9685"/>
        <dbReference type="Rhea" id="RHEA-COMP:9690"/>
        <dbReference type="ChEBI" id="CHEBI:15378"/>
        <dbReference type="ChEBI" id="CHEBI:29999"/>
        <dbReference type="ChEBI" id="CHEBI:57287"/>
        <dbReference type="ChEBI" id="CHEBI:58343"/>
        <dbReference type="ChEBI" id="CHEBI:64479"/>
        <dbReference type="EC" id="2.7.8.7"/>
    </reaction>
</comment>
<dbReference type="Pfam" id="PF01648">
    <property type="entry name" value="ACPS"/>
    <property type="match status" value="1"/>
</dbReference>
<keyword evidence="11" id="KW-1185">Reference proteome</keyword>
<dbReference type="EMBL" id="CP098502">
    <property type="protein sequence ID" value="UTI66986.1"/>
    <property type="molecule type" value="Genomic_DNA"/>
</dbReference>
<keyword evidence="8" id="KW-0963">Cytoplasm</keyword>
<feature type="binding site" evidence="8">
    <location>
        <position position="56"/>
    </location>
    <ligand>
        <name>Mg(2+)</name>
        <dbReference type="ChEBI" id="CHEBI:18420"/>
    </ligand>
</feature>
<keyword evidence="4 8" id="KW-0276">Fatty acid metabolism</keyword>
<evidence type="ECO:0000256" key="1">
    <source>
        <dbReference type="ARBA" id="ARBA00022516"/>
    </source>
</evidence>
<keyword evidence="2 8" id="KW-0808">Transferase</keyword>
<name>A0ABY5DZ71_9ACTN</name>
<reference evidence="10 11" key="1">
    <citation type="submission" date="2022-06" db="EMBL/GenBank/DDBJ databases">
        <title>Paraconexibacter antarcticus.</title>
        <authorList>
            <person name="Kim C.S."/>
        </authorList>
    </citation>
    <scope>NUCLEOTIDE SEQUENCE [LARGE SCALE GENOMIC DNA]</scope>
    <source>
        <strain evidence="10 11">02-257</strain>
    </source>
</reference>
<feature type="domain" description="4'-phosphopantetheinyl transferase" evidence="9">
    <location>
        <begin position="4"/>
        <end position="74"/>
    </location>
</feature>
<evidence type="ECO:0000313" key="11">
    <source>
        <dbReference type="Proteomes" id="UP001056035"/>
    </source>
</evidence>
<keyword evidence="7 8" id="KW-0275">Fatty acid biosynthesis</keyword>
<accession>A0ABY5DZ71</accession>
<evidence type="ECO:0000256" key="2">
    <source>
        <dbReference type="ARBA" id="ARBA00022679"/>
    </source>
</evidence>
<dbReference type="InterPro" id="IPR002582">
    <property type="entry name" value="ACPS"/>
</dbReference>
<dbReference type="SUPFAM" id="SSF56214">
    <property type="entry name" value="4'-phosphopantetheinyl transferase"/>
    <property type="match status" value="1"/>
</dbReference>
<evidence type="ECO:0000256" key="7">
    <source>
        <dbReference type="ARBA" id="ARBA00023160"/>
    </source>
</evidence>
<proteinExistence type="inferred from homology"/>
<dbReference type="Gene3D" id="3.90.470.20">
    <property type="entry name" value="4'-phosphopantetheinyl transferase domain"/>
    <property type="match status" value="1"/>
</dbReference>
<evidence type="ECO:0000256" key="8">
    <source>
        <dbReference type="HAMAP-Rule" id="MF_00101"/>
    </source>
</evidence>
<comment type="cofactor">
    <cofactor evidence="8">
        <name>Mg(2+)</name>
        <dbReference type="ChEBI" id="CHEBI:18420"/>
    </cofactor>
</comment>
<gene>
    <name evidence="8" type="primary">acpS</name>
    <name evidence="10" type="ORF">NBH00_12445</name>
</gene>
<keyword evidence="5 8" id="KW-0460">Magnesium</keyword>
<comment type="function">
    <text evidence="8">Transfers the 4'-phosphopantetheine moiety from coenzyme A to a Ser of acyl-carrier-protein.</text>
</comment>
<dbReference type="NCBIfam" id="TIGR00556">
    <property type="entry name" value="pantethn_trn"/>
    <property type="match status" value="1"/>
</dbReference>
<dbReference type="EC" id="2.7.8.7" evidence="8"/>
<dbReference type="Proteomes" id="UP001056035">
    <property type="component" value="Chromosome"/>
</dbReference>
<evidence type="ECO:0000256" key="6">
    <source>
        <dbReference type="ARBA" id="ARBA00023098"/>
    </source>
</evidence>
<comment type="subcellular location">
    <subcellularLocation>
        <location evidence="8">Cytoplasm</location>
    </subcellularLocation>
</comment>
<comment type="similarity">
    <text evidence="8">Belongs to the P-Pant transferase superfamily. AcpS family.</text>
</comment>